<feature type="domain" description="Fibronectin type-III" evidence="5">
    <location>
        <begin position="414"/>
        <end position="515"/>
    </location>
</feature>
<dbReference type="SMART" id="SM00060">
    <property type="entry name" value="FN3"/>
    <property type="match status" value="1"/>
</dbReference>
<dbReference type="Proteomes" id="UP000029050">
    <property type="component" value="Unassembled WGS sequence"/>
</dbReference>
<keyword evidence="1" id="KW-0378">Hydrolase</keyword>
<evidence type="ECO:0000256" key="1">
    <source>
        <dbReference type="ARBA" id="ARBA00023295"/>
    </source>
</evidence>
<evidence type="ECO:0000256" key="2">
    <source>
        <dbReference type="ARBA" id="ARBA00023326"/>
    </source>
</evidence>
<dbReference type="eggNOG" id="ENOG5032SP6">
    <property type="taxonomic scope" value="Bacteria"/>
</dbReference>
<keyword evidence="2" id="KW-0624">Polysaccharide degradation</keyword>
<dbReference type="AlphaFoldDB" id="A0A087CGL3"/>
<organism evidence="6 7">
    <name type="scientific">Bifidobacterium psychraerophilum</name>
    <dbReference type="NCBI Taxonomy" id="218140"/>
    <lineage>
        <taxon>Bacteria</taxon>
        <taxon>Bacillati</taxon>
        <taxon>Actinomycetota</taxon>
        <taxon>Actinomycetes</taxon>
        <taxon>Bifidobacteriales</taxon>
        <taxon>Bifidobacteriaceae</taxon>
        <taxon>Bifidobacterium</taxon>
    </lineage>
</organism>
<dbReference type="InterPro" id="IPR013783">
    <property type="entry name" value="Ig-like_fold"/>
</dbReference>
<gene>
    <name evidence="6" type="ORF">BPSY_1264</name>
</gene>
<proteinExistence type="predicted"/>
<evidence type="ECO:0000256" key="4">
    <source>
        <dbReference type="SAM" id="SignalP"/>
    </source>
</evidence>
<dbReference type="Pfam" id="PF00041">
    <property type="entry name" value="fn3"/>
    <property type="match status" value="1"/>
</dbReference>
<dbReference type="PROSITE" id="PS50853">
    <property type="entry name" value="FN3"/>
    <property type="match status" value="1"/>
</dbReference>
<keyword evidence="1" id="KW-0326">Glycosidase</keyword>
<keyword evidence="4" id="KW-0732">Signal</keyword>
<evidence type="ECO:0000313" key="7">
    <source>
        <dbReference type="Proteomes" id="UP000029050"/>
    </source>
</evidence>
<feature type="region of interest" description="Disordered" evidence="3">
    <location>
        <begin position="802"/>
        <end position="860"/>
    </location>
</feature>
<keyword evidence="6" id="KW-0347">Helicase</keyword>
<feature type="signal peptide" evidence="4">
    <location>
        <begin position="1"/>
        <end position="33"/>
    </location>
</feature>
<keyword evidence="6" id="KW-0067">ATP-binding</keyword>
<feature type="chain" id="PRO_5001819383" evidence="4">
    <location>
        <begin position="34"/>
        <end position="917"/>
    </location>
</feature>
<dbReference type="OrthoDB" id="7210788at2"/>
<dbReference type="InterPro" id="IPR003961">
    <property type="entry name" value="FN3_dom"/>
</dbReference>
<keyword evidence="6" id="KW-0547">Nucleotide-binding</keyword>
<dbReference type="GO" id="GO:0000272">
    <property type="term" value="P:polysaccharide catabolic process"/>
    <property type="evidence" value="ECO:0007669"/>
    <property type="project" value="UniProtKB-KW"/>
</dbReference>
<dbReference type="Gene3D" id="2.60.40.10">
    <property type="entry name" value="Immunoglobulins"/>
    <property type="match status" value="1"/>
</dbReference>
<evidence type="ECO:0000259" key="5">
    <source>
        <dbReference type="PROSITE" id="PS50853"/>
    </source>
</evidence>
<accession>A0A087CGL3</accession>
<dbReference type="InterPro" id="IPR036116">
    <property type="entry name" value="FN3_sf"/>
</dbReference>
<dbReference type="STRING" id="218140.BPSY_1264"/>
<sequence>MKTWRRILRIVSSVSTAICMVAVASAMTLSASASVGETAVSDMVFQWGVNPESGGGSYFGGCNFLTAGTSGDAGTSGVWSENSGLWKQTSANVEILKPDAEGNMLAQTWTNKCQNRYGTSINGRTSGMNMAVSGGNPATQPSYSENVVRISGGSGSLNPSTNSATVTWDGSFTIVYYGGMTYWTISDLKLVVLNGKGTITGTASGYGADMDDPATWLTLPSTPIHVADLSDVQVSESGITVTPDYLGVSVSSEIQGRNPQAEKTASNESWWGAFPDSWLQYAVLTGQSSYWYTSDGGAGTIQPRKVVSAMTIARDTVSVVASQSVVQAGREITFNIKAPQAGKEYQAGIRAGSDGQWVLLDEIVTISQEGSASLRYTVPAASATGSYAFAIFEKGDAANPVASTTYTVGRLPGAPTGLVVGKPEGTSVSLTWVAPDDLGLPAISAYVATAIKVNPTEGSAGDADVVSASFDGADADSGILSALEAGATYQISVAAQNAIGAGPSSNAVQLTVPGAAQDDDGDPVKGGTTISNATLRWGMNDEANSAAYYGGCNFLSAGKSGDSGKSTVWTDGSLYSASSGNVRIQKPNTAGQWEAASWGSRCLTRDGTQVTMQKRVDGRSVNTESQVVVSDGEGVVAADGSTSIRWTGSWTVVFYGGMTYWSVSDPRLTLDADGNGQLTATASGYGADMDDSTKWNTLSDTTVVLADLKKVDVDKAAEDHGFTQKPEYLGVTVNSTGGRNQQAAKTGDNAAYWGSFPQSFVDFQMLTGQSSYWYTSDGARDYAKPATALSIAYDGSYSVPAPEASETLDTAAGSADTSGTSSGGSPGVGASSAGSAQNPSKATGSAGAGEGGSSQLGDQADGASAVPIAAVRDTAVGVAAASGAVALASGLPLGAAWVIRRRLGLDPAFELDRSLGL</sequence>
<name>A0A087CGL3_9BIFI</name>
<reference evidence="6 7" key="1">
    <citation type="submission" date="2014-03" db="EMBL/GenBank/DDBJ databases">
        <title>Genomics of Bifidobacteria.</title>
        <authorList>
            <person name="Ventura M."/>
            <person name="Milani C."/>
            <person name="Lugli G.A."/>
        </authorList>
    </citation>
    <scope>NUCLEOTIDE SEQUENCE [LARGE SCALE GENOMIC DNA]</scope>
    <source>
        <strain evidence="6 7">LMG 21775</strain>
    </source>
</reference>
<evidence type="ECO:0000313" key="6">
    <source>
        <dbReference type="EMBL" id="KFI82413.1"/>
    </source>
</evidence>
<dbReference type="GeneID" id="98300469"/>
<feature type="compositionally biased region" description="Low complexity" evidence="3">
    <location>
        <begin position="810"/>
        <end position="820"/>
    </location>
</feature>
<dbReference type="EMBL" id="JGZI01000009">
    <property type="protein sequence ID" value="KFI82413.1"/>
    <property type="molecule type" value="Genomic_DNA"/>
</dbReference>
<dbReference type="GO" id="GO:0004386">
    <property type="term" value="F:helicase activity"/>
    <property type="evidence" value="ECO:0007669"/>
    <property type="project" value="UniProtKB-KW"/>
</dbReference>
<protein>
    <submittedName>
        <fullName evidence="6">DEAD/DEAH box helicase</fullName>
    </submittedName>
</protein>
<evidence type="ECO:0000256" key="3">
    <source>
        <dbReference type="SAM" id="MobiDB-lite"/>
    </source>
</evidence>
<dbReference type="GO" id="GO:0016798">
    <property type="term" value="F:hydrolase activity, acting on glycosyl bonds"/>
    <property type="evidence" value="ECO:0007669"/>
    <property type="project" value="UniProtKB-KW"/>
</dbReference>
<keyword evidence="7" id="KW-1185">Reference proteome</keyword>
<comment type="caution">
    <text evidence="6">The sequence shown here is derived from an EMBL/GenBank/DDBJ whole genome shotgun (WGS) entry which is preliminary data.</text>
</comment>
<dbReference type="RefSeq" id="WP_051921770.1">
    <property type="nucleotide sequence ID" value="NZ_JGZI01000009.1"/>
</dbReference>
<dbReference type="SUPFAM" id="SSF49265">
    <property type="entry name" value="Fibronectin type III"/>
    <property type="match status" value="1"/>
</dbReference>
<keyword evidence="2" id="KW-0119">Carbohydrate metabolism</keyword>
<dbReference type="CDD" id="cd00063">
    <property type="entry name" value="FN3"/>
    <property type="match status" value="1"/>
</dbReference>